<dbReference type="Gene3D" id="3.30.420.10">
    <property type="entry name" value="Ribonuclease H-like superfamily/Ribonuclease H"/>
    <property type="match status" value="1"/>
</dbReference>
<dbReference type="Proteomes" id="UP001165384">
    <property type="component" value="Unassembled WGS sequence"/>
</dbReference>
<dbReference type="InterPro" id="IPR012337">
    <property type="entry name" value="RNaseH-like_sf"/>
</dbReference>
<proteinExistence type="predicted"/>
<dbReference type="SUPFAM" id="SSF53098">
    <property type="entry name" value="Ribonuclease H-like"/>
    <property type="match status" value="1"/>
</dbReference>
<sequence length="165" mass="18667">MVTLLFFDCEFTDLSSSASLISAGFISQSGEQFYAELSDYPEDSCNDFVKAAVLPLLSLRPISTADFISSLTDWLSYRGEDFLFIADSDWDQKVLAKTFASIGKSIPDNWWFLKTPDNFTNGMQRCLFNDEMAAFFLRHRDLKPHHALADAQAIRSAYLRAESGY</sequence>
<organism evidence="1 2">
    <name type="scientific">Dechloromonas hankyongensis</name>
    <dbReference type="NCBI Taxonomy" id="2908002"/>
    <lineage>
        <taxon>Bacteria</taxon>
        <taxon>Pseudomonadati</taxon>
        <taxon>Pseudomonadota</taxon>
        <taxon>Betaproteobacteria</taxon>
        <taxon>Rhodocyclales</taxon>
        <taxon>Azonexaceae</taxon>
        <taxon>Dechloromonas</taxon>
    </lineage>
</organism>
<keyword evidence="2" id="KW-1185">Reference proteome</keyword>
<dbReference type="InterPro" id="IPR036397">
    <property type="entry name" value="RNaseH_sf"/>
</dbReference>
<gene>
    <name evidence="1" type="ORF">LZ012_13735</name>
</gene>
<evidence type="ECO:0000313" key="1">
    <source>
        <dbReference type="EMBL" id="MCG2578051.1"/>
    </source>
</evidence>
<protein>
    <submittedName>
        <fullName evidence="1">3'-5' exoribonuclease</fullName>
    </submittedName>
</protein>
<evidence type="ECO:0000313" key="2">
    <source>
        <dbReference type="Proteomes" id="UP001165384"/>
    </source>
</evidence>
<comment type="caution">
    <text evidence="1">The sequence shown here is derived from an EMBL/GenBank/DDBJ whole genome shotgun (WGS) entry which is preliminary data.</text>
</comment>
<name>A0ABS9K4G9_9RHOO</name>
<dbReference type="RefSeq" id="WP_275711380.1">
    <property type="nucleotide sequence ID" value="NZ_JAKLTN010000002.1"/>
</dbReference>
<reference evidence="1" key="1">
    <citation type="submission" date="2022-01" db="EMBL/GenBank/DDBJ databases">
        <authorList>
            <person name="Jo J.-H."/>
            <person name="Im W.-T."/>
        </authorList>
    </citation>
    <scope>NUCLEOTIDE SEQUENCE</scope>
    <source>
        <strain evidence="1">XY25</strain>
    </source>
</reference>
<dbReference type="EMBL" id="JAKLTN010000002">
    <property type="protein sequence ID" value="MCG2578051.1"/>
    <property type="molecule type" value="Genomic_DNA"/>
</dbReference>
<accession>A0ABS9K4G9</accession>